<feature type="domain" description="Pyrroloquinoline quinone-dependent pyranose dehydrogenase beta-propeller" evidence="3">
    <location>
        <begin position="65"/>
        <end position="435"/>
    </location>
</feature>
<keyword evidence="1" id="KW-0732">Signal</keyword>
<dbReference type="InterPro" id="IPR054539">
    <property type="entry name" value="Beta-prop_PDH"/>
</dbReference>
<gene>
    <name evidence="4" type="ORF">GCM10023188_32600</name>
</gene>
<dbReference type="Gene3D" id="2.120.10.30">
    <property type="entry name" value="TolB, C-terminal domain"/>
    <property type="match status" value="1"/>
</dbReference>
<evidence type="ECO:0000259" key="2">
    <source>
        <dbReference type="Pfam" id="PF18962"/>
    </source>
</evidence>
<dbReference type="Pfam" id="PF22807">
    <property type="entry name" value="TrAA12"/>
    <property type="match status" value="1"/>
</dbReference>
<dbReference type="PANTHER" id="PTHR19328">
    <property type="entry name" value="HEDGEHOG-INTERACTING PROTEIN"/>
    <property type="match status" value="1"/>
</dbReference>
<dbReference type="InterPro" id="IPR026444">
    <property type="entry name" value="Secre_tail"/>
</dbReference>
<dbReference type="PANTHER" id="PTHR19328:SF53">
    <property type="entry name" value="MEMBRANE PROTEIN"/>
    <property type="match status" value="1"/>
</dbReference>
<feature type="domain" description="Secretion system C-terminal sorting" evidence="2">
    <location>
        <begin position="452"/>
        <end position="527"/>
    </location>
</feature>
<evidence type="ECO:0000259" key="3">
    <source>
        <dbReference type="Pfam" id="PF22807"/>
    </source>
</evidence>
<evidence type="ECO:0008006" key="6">
    <source>
        <dbReference type="Google" id="ProtNLM"/>
    </source>
</evidence>
<feature type="chain" id="PRO_5045158985" description="Por secretion system C-terminal sorting domain-containing protein" evidence="1">
    <location>
        <begin position="22"/>
        <end position="529"/>
    </location>
</feature>
<dbReference type="Pfam" id="PF18962">
    <property type="entry name" value="Por_Secre_tail"/>
    <property type="match status" value="1"/>
</dbReference>
<organism evidence="4 5">
    <name type="scientific">Pontibacter saemangeumensis</name>
    <dbReference type="NCBI Taxonomy" id="1084525"/>
    <lineage>
        <taxon>Bacteria</taxon>
        <taxon>Pseudomonadati</taxon>
        <taxon>Bacteroidota</taxon>
        <taxon>Cytophagia</taxon>
        <taxon>Cytophagales</taxon>
        <taxon>Hymenobacteraceae</taxon>
        <taxon>Pontibacter</taxon>
    </lineage>
</organism>
<dbReference type="NCBIfam" id="TIGR04183">
    <property type="entry name" value="Por_Secre_tail"/>
    <property type="match status" value="1"/>
</dbReference>
<comment type="caution">
    <text evidence="4">The sequence shown here is derived from an EMBL/GenBank/DDBJ whole genome shotgun (WGS) entry which is preliminary data.</text>
</comment>
<dbReference type="EMBL" id="BAABHC010000016">
    <property type="protein sequence ID" value="GAA4437885.1"/>
    <property type="molecule type" value="Genomic_DNA"/>
</dbReference>
<proteinExistence type="predicted"/>
<name>A0ABP8LX28_9BACT</name>
<sequence length="529" mass="57994">MLIPKLRFQPSFIALALFATAGLTRAQSAPPAAASVTVKIEVPEGMRTAPFDVDRFATVPPNFELEVYARLSGARFMAVAPNGDLFVSMPWGGKVYILRPDENGKAVIHDSYVQDLQRPHDIVFHKIGDNQYVYIAEKNQINRYKYNDGDLRAHDREIVVANLPDETLPELKGTYGHVLKNIALDRNDKLYVSIASTCNACIEDTQSNPKRGAIYIYDPDGKNRRLFAEGIRNAEGLDFVPGTDNLWVTINNRDQVAYPFKDDTGLYGQVVQAYVDNNPPEGFTLVQDGANYGWPFCNPDARGGMDDMPLINDVQLNASGAVDCSGMHPVSKGIQAHSAPLGFNFTQGTAMPEAYRNGALIALHGSWNRSKATGYKVIYFPWENGKPGEQLDLVGGFLNSDSTEAYSRPVDVAIGKEGELYISDDKSGTIYKLTYNAPLGTKNDELARAIQVFPVPAAGDLRVSLNGLKGREARFVLTNAQSANVLDVRKPLKAGENNLTLDTGKLAPGVYFLRITSGDAQVVKRVVLQ</sequence>
<dbReference type="Proteomes" id="UP001500552">
    <property type="component" value="Unassembled WGS sequence"/>
</dbReference>
<evidence type="ECO:0000256" key="1">
    <source>
        <dbReference type="SAM" id="SignalP"/>
    </source>
</evidence>
<feature type="signal peptide" evidence="1">
    <location>
        <begin position="1"/>
        <end position="21"/>
    </location>
</feature>
<dbReference type="SUPFAM" id="SSF50952">
    <property type="entry name" value="Soluble quinoprotein glucose dehydrogenase"/>
    <property type="match status" value="1"/>
</dbReference>
<reference evidence="5" key="1">
    <citation type="journal article" date="2019" name="Int. J. Syst. Evol. Microbiol.">
        <title>The Global Catalogue of Microorganisms (GCM) 10K type strain sequencing project: providing services to taxonomists for standard genome sequencing and annotation.</title>
        <authorList>
            <consortium name="The Broad Institute Genomics Platform"/>
            <consortium name="The Broad Institute Genome Sequencing Center for Infectious Disease"/>
            <person name="Wu L."/>
            <person name="Ma J."/>
        </authorList>
    </citation>
    <scope>NUCLEOTIDE SEQUENCE [LARGE SCALE GENOMIC DNA]</scope>
    <source>
        <strain evidence="5">JCM 17926</strain>
    </source>
</reference>
<accession>A0ABP8LX28</accession>
<dbReference type="RefSeq" id="WP_345160587.1">
    <property type="nucleotide sequence ID" value="NZ_BAABHC010000016.1"/>
</dbReference>
<evidence type="ECO:0000313" key="5">
    <source>
        <dbReference type="Proteomes" id="UP001500552"/>
    </source>
</evidence>
<evidence type="ECO:0000313" key="4">
    <source>
        <dbReference type="EMBL" id="GAA4437885.1"/>
    </source>
</evidence>
<dbReference type="InterPro" id="IPR011041">
    <property type="entry name" value="Quinoprot_gluc/sorb_DH_b-prop"/>
</dbReference>
<keyword evidence="5" id="KW-1185">Reference proteome</keyword>
<dbReference type="InterPro" id="IPR011042">
    <property type="entry name" value="6-blade_b-propeller_TolB-like"/>
</dbReference>
<protein>
    <recommendedName>
        <fullName evidence="6">Por secretion system C-terminal sorting domain-containing protein</fullName>
    </recommendedName>
</protein>